<dbReference type="PANTHER" id="PTHR47429">
    <property type="entry name" value="PROTEIN TWIN LOV 1"/>
    <property type="match status" value="1"/>
</dbReference>
<keyword evidence="3" id="KW-0157">Chromophore</keyword>
<dbReference type="SUPFAM" id="SSF55785">
    <property type="entry name" value="PYP-like sensor domain (PAS domain)"/>
    <property type="match status" value="1"/>
</dbReference>
<dbReference type="PROSITE" id="PS50112">
    <property type="entry name" value="PAS"/>
    <property type="match status" value="1"/>
</dbReference>
<dbReference type="OrthoDB" id="5760647at2"/>
<dbReference type="PANTHER" id="PTHR47429:SF2">
    <property type="entry name" value="PROTEIN TWIN LOV 1"/>
    <property type="match status" value="1"/>
</dbReference>
<evidence type="ECO:0000256" key="3">
    <source>
        <dbReference type="ARBA" id="ARBA00022991"/>
    </source>
</evidence>
<dbReference type="InterPro" id="IPR035965">
    <property type="entry name" value="PAS-like_dom_sf"/>
</dbReference>
<keyword evidence="2" id="KW-0288">FMN</keyword>
<organism evidence="5 6">
    <name type="scientific">Aquimarina algicola</name>
    <dbReference type="NCBI Taxonomy" id="2589995"/>
    <lineage>
        <taxon>Bacteria</taxon>
        <taxon>Pseudomonadati</taxon>
        <taxon>Bacteroidota</taxon>
        <taxon>Flavobacteriia</taxon>
        <taxon>Flavobacteriales</taxon>
        <taxon>Flavobacteriaceae</taxon>
        <taxon>Aquimarina</taxon>
    </lineage>
</organism>
<dbReference type="Proteomes" id="UP000315540">
    <property type="component" value="Unassembled WGS sequence"/>
</dbReference>
<name>A0A504JA46_9FLAO</name>
<reference evidence="5 6" key="1">
    <citation type="submission" date="2019-06" db="EMBL/GenBank/DDBJ databases">
        <authorList>
            <person name="Meng X."/>
        </authorList>
    </citation>
    <scope>NUCLEOTIDE SEQUENCE [LARGE SCALE GENOMIC DNA]</scope>
    <source>
        <strain evidence="5 6">M625</strain>
    </source>
</reference>
<keyword evidence="6" id="KW-1185">Reference proteome</keyword>
<keyword evidence="1" id="KW-0285">Flavoprotein</keyword>
<evidence type="ECO:0000259" key="4">
    <source>
        <dbReference type="PROSITE" id="PS50112"/>
    </source>
</evidence>
<evidence type="ECO:0000313" key="5">
    <source>
        <dbReference type="EMBL" id="TPN85465.1"/>
    </source>
</evidence>
<dbReference type="EMBL" id="VFWZ01000004">
    <property type="protein sequence ID" value="TPN85465.1"/>
    <property type="molecule type" value="Genomic_DNA"/>
</dbReference>
<dbReference type="NCBIfam" id="TIGR00229">
    <property type="entry name" value="sensory_box"/>
    <property type="match status" value="1"/>
</dbReference>
<proteinExistence type="predicted"/>
<evidence type="ECO:0000256" key="2">
    <source>
        <dbReference type="ARBA" id="ARBA00022643"/>
    </source>
</evidence>
<dbReference type="Pfam" id="PF13426">
    <property type="entry name" value="PAS_9"/>
    <property type="match status" value="1"/>
</dbReference>
<dbReference type="Gene3D" id="3.30.450.20">
    <property type="entry name" value="PAS domain"/>
    <property type="match status" value="1"/>
</dbReference>
<evidence type="ECO:0000313" key="6">
    <source>
        <dbReference type="Proteomes" id="UP000315540"/>
    </source>
</evidence>
<protein>
    <submittedName>
        <fullName evidence="5">PAS domain-containing protein</fullName>
    </submittedName>
</protein>
<accession>A0A504JA46</accession>
<feature type="domain" description="PAS" evidence="4">
    <location>
        <begin position="63"/>
        <end position="118"/>
    </location>
</feature>
<sequence>MMAEYYNNMSACSVPLLSWEFYAEYLAALDTFKDDLGVLKKLTKNWNFSRNYHEEFIDKQSVIVITNPNLKIVYASKNIEKLNGYTPKEVIGNSPKMFQGRDTCSKTSAKVRTAIDNEAPFEISILNYRKDDTPYYCLIKGFPVHDKRGKLVNYIAFEKAA</sequence>
<evidence type="ECO:0000256" key="1">
    <source>
        <dbReference type="ARBA" id="ARBA00022630"/>
    </source>
</evidence>
<gene>
    <name evidence="5" type="ORF">FHK87_15250</name>
</gene>
<comment type="caution">
    <text evidence="5">The sequence shown here is derived from an EMBL/GenBank/DDBJ whole genome shotgun (WGS) entry which is preliminary data.</text>
</comment>
<dbReference type="CDD" id="cd00130">
    <property type="entry name" value="PAS"/>
    <property type="match status" value="1"/>
</dbReference>
<dbReference type="InterPro" id="IPR000014">
    <property type="entry name" value="PAS"/>
</dbReference>
<dbReference type="AlphaFoldDB" id="A0A504JA46"/>